<dbReference type="InterPro" id="IPR007202">
    <property type="entry name" value="4Fe-4S_dom"/>
</dbReference>
<evidence type="ECO:0000259" key="6">
    <source>
        <dbReference type="PROSITE" id="PS51656"/>
    </source>
</evidence>
<protein>
    <submittedName>
        <fullName evidence="7">4Fe-4S binding protein</fullName>
    </submittedName>
</protein>
<dbReference type="PROSITE" id="PS51379">
    <property type="entry name" value="4FE4S_FER_2"/>
    <property type="match status" value="2"/>
</dbReference>
<dbReference type="PANTHER" id="PTHR43560:SF1">
    <property type="entry name" value="ION-TRANSLOCATING OXIDOREDUCTASE COMPLEX SUBUNIT B"/>
    <property type="match status" value="1"/>
</dbReference>
<dbReference type="GO" id="GO:0051539">
    <property type="term" value="F:4 iron, 4 sulfur cluster binding"/>
    <property type="evidence" value="ECO:0007669"/>
    <property type="project" value="UniProtKB-KW"/>
</dbReference>
<gene>
    <name evidence="7" type="ORF">IAC39_00850</name>
</gene>
<feature type="domain" description="4Fe-4S" evidence="6">
    <location>
        <begin position="366"/>
        <end position="425"/>
    </location>
</feature>
<dbReference type="PROSITE" id="PS51656">
    <property type="entry name" value="4FE4S"/>
    <property type="match status" value="1"/>
</dbReference>
<dbReference type="SUPFAM" id="SSF54862">
    <property type="entry name" value="4Fe-4S ferredoxins"/>
    <property type="match status" value="1"/>
</dbReference>
<feature type="domain" description="4Fe-4S ferredoxin-type" evidence="5">
    <location>
        <begin position="36"/>
        <end position="64"/>
    </location>
</feature>
<keyword evidence="1" id="KW-0004">4Fe-4S</keyword>
<dbReference type="PROSITE" id="PS00198">
    <property type="entry name" value="4FE4S_FER_1"/>
    <property type="match status" value="1"/>
</dbReference>
<name>A0A9D1GSG9_9FIRM</name>
<reference evidence="7" key="1">
    <citation type="submission" date="2020-10" db="EMBL/GenBank/DDBJ databases">
        <authorList>
            <person name="Gilroy R."/>
        </authorList>
    </citation>
    <scope>NUCLEOTIDE SEQUENCE</scope>
    <source>
        <strain evidence="7">CHK33-4379</strain>
    </source>
</reference>
<dbReference type="Gene3D" id="3.40.950.10">
    <property type="entry name" value="Fe-only Hydrogenase (Larger Subunit), Chain L, domain 3"/>
    <property type="match status" value="1"/>
</dbReference>
<dbReference type="InterPro" id="IPR017900">
    <property type="entry name" value="4Fe4S_Fe_S_CS"/>
</dbReference>
<dbReference type="Pfam" id="PF13237">
    <property type="entry name" value="Fer4_10"/>
    <property type="match status" value="1"/>
</dbReference>
<sequence length="440" mass="48391">MNKYEHSVYLDSEKCTGCTTCLKHCPTEAIRIKNHRAVINPERCIDCGECIRVCPHKAKKAVCSRLDAMDGFKWKIALPAPTLYGQFDNLEDVDSVLDGLYKLGFDDVFEVSAAAELVSAYTRIYLKSADVKKPAISSACPVVLRLIGLRFPSLSDNIIHLLPPMEVAARLARQRALKAHPELSERDIGVCFISPCPAKASYVKNGFADYKSAVDAVVPISDVYFQLISRMTRDGIEPKSHSGMIGIGWASSGGEATALFNNSYLAADGIDNVISVLDQIENGNIPPLEFIELNACTGGCVGGVLTMQNPFIAKARLQTIRRYLPVSRNQLTKEEQENLPESYLFDELPEYRPISRLSDSMSESLRMMSEIQSMKDILPGIDCGSCGAPSCRAFAEDVVTCRADMSSCVLMRNKELEELLLFHKEDGCGDSCADNSNDSK</sequence>
<dbReference type="InterPro" id="IPR050395">
    <property type="entry name" value="4Fe4S_Ferredoxin_RnfB"/>
</dbReference>
<dbReference type="InterPro" id="IPR009016">
    <property type="entry name" value="Fe_hydrogenase"/>
</dbReference>
<dbReference type="InterPro" id="IPR017896">
    <property type="entry name" value="4Fe4S_Fe-S-bd"/>
</dbReference>
<dbReference type="Gene3D" id="3.30.70.20">
    <property type="match status" value="1"/>
</dbReference>
<dbReference type="Proteomes" id="UP000824136">
    <property type="component" value="Unassembled WGS sequence"/>
</dbReference>
<evidence type="ECO:0000313" key="8">
    <source>
        <dbReference type="Proteomes" id="UP000824136"/>
    </source>
</evidence>
<proteinExistence type="predicted"/>
<dbReference type="PANTHER" id="PTHR43560">
    <property type="entry name" value="ION-TRANSLOCATING OXIDOREDUCTASE COMPLEX SUBUNIT B"/>
    <property type="match status" value="1"/>
</dbReference>
<evidence type="ECO:0000313" key="7">
    <source>
        <dbReference type="EMBL" id="HIT58264.1"/>
    </source>
</evidence>
<keyword evidence="2" id="KW-0479">Metal-binding</keyword>
<comment type="caution">
    <text evidence="7">The sequence shown here is derived from an EMBL/GenBank/DDBJ whole genome shotgun (WGS) entry which is preliminary data.</text>
</comment>
<keyword evidence="3" id="KW-0408">Iron</keyword>
<dbReference type="Pfam" id="PF02906">
    <property type="entry name" value="Fe_hyd_lg_C"/>
    <property type="match status" value="2"/>
</dbReference>
<evidence type="ECO:0000256" key="3">
    <source>
        <dbReference type="ARBA" id="ARBA00023004"/>
    </source>
</evidence>
<evidence type="ECO:0000256" key="2">
    <source>
        <dbReference type="ARBA" id="ARBA00022723"/>
    </source>
</evidence>
<dbReference type="InterPro" id="IPR004108">
    <property type="entry name" value="Fe_hydrogenase_lsu_C"/>
</dbReference>
<dbReference type="Pfam" id="PF04060">
    <property type="entry name" value="FeS"/>
    <property type="match status" value="1"/>
</dbReference>
<feature type="domain" description="4Fe-4S ferredoxin-type" evidence="5">
    <location>
        <begin position="6"/>
        <end position="35"/>
    </location>
</feature>
<reference evidence="7" key="2">
    <citation type="journal article" date="2021" name="PeerJ">
        <title>Extensive microbial diversity within the chicken gut microbiome revealed by metagenomics and culture.</title>
        <authorList>
            <person name="Gilroy R."/>
            <person name="Ravi A."/>
            <person name="Getino M."/>
            <person name="Pursley I."/>
            <person name="Horton D.L."/>
            <person name="Alikhan N.F."/>
            <person name="Baker D."/>
            <person name="Gharbi K."/>
            <person name="Hall N."/>
            <person name="Watson M."/>
            <person name="Adriaenssens E.M."/>
            <person name="Foster-Nyarko E."/>
            <person name="Jarju S."/>
            <person name="Secka A."/>
            <person name="Antonio M."/>
            <person name="Oren A."/>
            <person name="Chaudhuri R.R."/>
            <person name="La Ragione R."/>
            <person name="Hildebrand F."/>
            <person name="Pallen M.J."/>
        </authorList>
    </citation>
    <scope>NUCLEOTIDE SEQUENCE</scope>
    <source>
        <strain evidence="7">CHK33-4379</strain>
    </source>
</reference>
<dbReference type="AlphaFoldDB" id="A0A9D1GSG9"/>
<accession>A0A9D1GSG9</accession>
<keyword evidence="4" id="KW-0411">Iron-sulfur</keyword>
<evidence type="ECO:0000256" key="4">
    <source>
        <dbReference type="ARBA" id="ARBA00023014"/>
    </source>
</evidence>
<dbReference type="GO" id="GO:0046872">
    <property type="term" value="F:metal ion binding"/>
    <property type="evidence" value="ECO:0007669"/>
    <property type="project" value="UniProtKB-KW"/>
</dbReference>
<evidence type="ECO:0000256" key="1">
    <source>
        <dbReference type="ARBA" id="ARBA00022485"/>
    </source>
</evidence>
<dbReference type="SUPFAM" id="SSF53920">
    <property type="entry name" value="Fe-only hydrogenase"/>
    <property type="match status" value="1"/>
</dbReference>
<dbReference type="EMBL" id="DVLL01000005">
    <property type="protein sequence ID" value="HIT58264.1"/>
    <property type="molecule type" value="Genomic_DNA"/>
</dbReference>
<dbReference type="Gene3D" id="1.10.15.40">
    <property type="entry name" value="Electron transport complex subunit B, putative Fe-S cluster"/>
    <property type="match status" value="1"/>
</dbReference>
<evidence type="ECO:0000259" key="5">
    <source>
        <dbReference type="PROSITE" id="PS51379"/>
    </source>
</evidence>
<organism evidence="7 8">
    <name type="scientific">Candidatus Faeciplasma pullistercoris</name>
    <dbReference type="NCBI Taxonomy" id="2840800"/>
    <lineage>
        <taxon>Bacteria</taxon>
        <taxon>Bacillati</taxon>
        <taxon>Bacillota</taxon>
        <taxon>Clostridia</taxon>
        <taxon>Eubacteriales</taxon>
        <taxon>Oscillospiraceae</taxon>
        <taxon>Oscillospiraceae incertae sedis</taxon>
        <taxon>Candidatus Faeciplasma</taxon>
    </lineage>
</organism>